<dbReference type="GO" id="GO:0008999">
    <property type="term" value="F:protein-N-terminal-alanine acetyltransferase activity"/>
    <property type="evidence" value="ECO:0007669"/>
    <property type="project" value="UniProtKB-EC"/>
</dbReference>
<dbReference type="Pfam" id="PF13302">
    <property type="entry name" value="Acetyltransf_3"/>
    <property type="match status" value="1"/>
</dbReference>
<proteinExistence type="predicted"/>
<reference evidence="2 3" key="1">
    <citation type="submission" date="2021-03" db="EMBL/GenBank/DDBJ databases">
        <title>Genomic Encyclopedia of Type Strains, Phase IV (KMG-IV): sequencing the most valuable type-strain genomes for metagenomic binning, comparative biology and taxonomic classification.</title>
        <authorList>
            <person name="Goeker M."/>
        </authorList>
    </citation>
    <scope>NUCLEOTIDE SEQUENCE [LARGE SCALE GENOMIC DNA]</scope>
    <source>
        <strain evidence="2 3">DSM 28650</strain>
    </source>
</reference>
<keyword evidence="2" id="KW-0808">Transferase</keyword>
<accession>A0ABS4K671</accession>
<organism evidence="2 3">
    <name type="scientific">Clostridium punense</name>
    <dbReference type="NCBI Taxonomy" id="1054297"/>
    <lineage>
        <taxon>Bacteria</taxon>
        <taxon>Bacillati</taxon>
        <taxon>Bacillota</taxon>
        <taxon>Clostridia</taxon>
        <taxon>Eubacteriales</taxon>
        <taxon>Clostridiaceae</taxon>
        <taxon>Clostridium</taxon>
    </lineage>
</organism>
<feature type="domain" description="N-acetyltransferase" evidence="1">
    <location>
        <begin position="53"/>
        <end position="154"/>
    </location>
</feature>
<evidence type="ECO:0000313" key="3">
    <source>
        <dbReference type="Proteomes" id="UP001519308"/>
    </source>
</evidence>
<sequence>MNFKFVPMNLEYANEIIDNWKYGGEYHIYDYVNEKELLLDEKNWGLGKFAALDEENHLVGEFTIEFFQEDGEELEDEGYVSHEVVKSNTQNSYEMWVGWGLKPQLCGKGIGVNFVLQCIDFAVREYNYKGQYVRCGVAAFNKRAIKVYEKCNFEIFYACEGEIAGEKLKVFRMRKKLS</sequence>
<name>A0ABS4K671_9CLOT</name>
<dbReference type="RefSeq" id="WP_021283530.1">
    <property type="nucleotide sequence ID" value="NZ_JAGGLL010000026.1"/>
</dbReference>
<keyword evidence="3" id="KW-1185">Reference proteome</keyword>
<evidence type="ECO:0000259" key="1">
    <source>
        <dbReference type="Pfam" id="PF13302"/>
    </source>
</evidence>
<dbReference type="Gene3D" id="3.40.630.30">
    <property type="match status" value="1"/>
</dbReference>
<dbReference type="EMBL" id="JAGGLL010000026">
    <property type="protein sequence ID" value="MBP2023279.1"/>
    <property type="molecule type" value="Genomic_DNA"/>
</dbReference>
<evidence type="ECO:0000313" key="2">
    <source>
        <dbReference type="EMBL" id="MBP2023279.1"/>
    </source>
</evidence>
<protein>
    <submittedName>
        <fullName evidence="2">Ribosomal-protein-alanine N-acetyltransferase</fullName>
        <ecNumber evidence="2">2.3.1.267</ecNumber>
    </submittedName>
</protein>
<dbReference type="EC" id="2.3.1.267" evidence="2"/>
<comment type="caution">
    <text evidence="2">The sequence shown here is derived from an EMBL/GenBank/DDBJ whole genome shotgun (WGS) entry which is preliminary data.</text>
</comment>
<dbReference type="InterPro" id="IPR016181">
    <property type="entry name" value="Acyl_CoA_acyltransferase"/>
</dbReference>
<dbReference type="SUPFAM" id="SSF55729">
    <property type="entry name" value="Acyl-CoA N-acyltransferases (Nat)"/>
    <property type="match status" value="1"/>
</dbReference>
<dbReference type="InterPro" id="IPR000182">
    <property type="entry name" value="GNAT_dom"/>
</dbReference>
<keyword evidence="2" id="KW-0012">Acyltransferase</keyword>
<gene>
    <name evidence="2" type="ORF">J2Z44_003116</name>
</gene>
<dbReference type="Proteomes" id="UP001519308">
    <property type="component" value="Unassembled WGS sequence"/>
</dbReference>